<evidence type="ECO:0000313" key="1">
    <source>
        <dbReference type="EMBL" id="MCC3804044.1"/>
    </source>
</evidence>
<organism evidence="1 2">
    <name type="scientific">Vibrio parahaemolyticus</name>
    <dbReference type="NCBI Taxonomy" id="670"/>
    <lineage>
        <taxon>Bacteria</taxon>
        <taxon>Pseudomonadati</taxon>
        <taxon>Pseudomonadota</taxon>
        <taxon>Gammaproteobacteria</taxon>
        <taxon>Vibrionales</taxon>
        <taxon>Vibrionaceae</taxon>
        <taxon>Vibrio</taxon>
    </lineage>
</organism>
<dbReference type="SUPFAM" id="SSF47413">
    <property type="entry name" value="lambda repressor-like DNA-binding domains"/>
    <property type="match status" value="1"/>
</dbReference>
<dbReference type="EMBL" id="JACVHL010000002">
    <property type="protein sequence ID" value="MCC3804044.1"/>
    <property type="molecule type" value="Genomic_DNA"/>
</dbReference>
<dbReference type="InterPro" id="IPR010982">
    <property type="entry name" value="Lambda_DNA-bd_dom_sf"/>
</dbReference>
<reference evidence="1" key="1">
    <citation type="submission" date="2020-09" db="EMBL/GenBank/DDBJ databases">
        <title>Genome sequence of Vibrio parahaemolyticus isolates.</title>
        <authorList>
            <person name="Hammerl J.A."/>
            <person name="Strauch E."/>
        </authorList>
    </citation>
    <scope>NUCLEOTIDE SEQUENCE</scope>
    <source>
        <strain evidence="1">17-VB00146</strain>
    </source>
</reference>
<protein>
    <submittedName>
        <fullName evidence="1">Uncharacterized protein</fullName>
    </submittedName>
</protein>
<gene>
    <name evidence="1" type="ORF">IB292_03225</name>
</gene>
<dbReference type="Proteomes" id="UP000726777">
    <property type="component" value="Unassembled WGS sequence"/>
</dbReference>
<accession>A0A9Q3YGI0</accession>
<proteinExistence type="predicted"/>
<dbReference type="Gene3D" id="1.10.260.40">
    <property type="entry name" value="lambda repressor-like DNA-binding domains"/>
    <property type="match status" value="1"/>
</dbReference>
<dbReference type="AlphaFoldDB" id="A0A9Q3YGI0"/>
<sequence length="59" mass="6875">MTGKIITEFQRIANERGWTFKQIAERWGLSERQLSRIAQDAKTRDLDSVKGLPKKKKSK</sequence>
<name>A0A9Q3YGI0_VIBPH</name>
<dbReference type="RefSeq" id="WP_228085717.1">
    <property type="nucleotide sequence ID" value="NZ_JACVHL010000002.1"/>
</dbReference>
<comment type="caution">
    <text evidence="1">The sequence shown here is derived from an EMBL/GenBank/DDBJ whole genome shotgun (WGS) entry which is preliminary data.</text>
</comment>
<evidence type="ECO:0000313" key="2">
    <source>
        <dbReference type="Proteomes" id="UP000726777"/>
    </source>
</evidence>
<dbReference type="GO" id="GO:0003677">
    <property type="term" value="F:DNA binding"/>
    <property type="evidence" value="ECO:0007669"/>
    <property type="project" value="InterPro"/>
</dbReference>